<evidence type="ECO:0000313" key="2">
    <source>
        <dbReference type="EMBL" id="GFN85599.1"/>
    </source>
</evidence>
<keyword evidence="3" id="KW-1185">Reference proteome</keyword>
<dbReference type="EMBL" id="BLXT01001432">
    <property type="protein sequence ID" value="GFN85599.1"/>
    <property type="molecule type" value="Genomic_DNA"/>
</dbReference>
<evidence type="ECO:0000313" key="3">
    <source>
        <dbReference type="Proteomes" id="UP000735302"/>
    </source>
</evidence>
<reference evidence="2 3" key="1">
    <citation type="journal article" date="2021" name="Elife">
        <title>Chloroplast acquisition without the gene transfer in kleptoplastic sea slugs, Plakobranchus ocellatus.</title>
        <authorList>
            <person name="Maeda T."/>
            <person name="Takahashi S."/>
            <person name="Yoshida T."/>
            <person name="Shimamura S."/>
            <person name="Takaki Y."/>
            <person name="Nagai Y."/>
            <person name="Toyoda A."/>
            <person name="Suzuki Y."/>
            <person name="Arimoto A."/>
            <person name="Ishii H."/>
            <person name="Satoh N."/>
            <person name="Nishiyama T."/>
            <person name="Hasebe M."/>
            <person name="Maruyama T."/>
            <person name="Minagawa J."/>
            <person name="Obokata J."/>
            <person name="Shigenobu S."/>
        </authorList>
    </citation>
    <scope>NUCLEOTIDE SEQUENCE [LARGE SCALE GENOMIC DNA]</scope>
</reference>
<comment type="caution">
    <text evidence="2">The sequence shown here is derived from an EMBL/GenBank/DDBJ whole genome shotgun (WGS) entry which is preliminary data.</text>
</comment>
<sequence length="173" mass="19348">MKEVDNSQKSVTEEDKKKMRSKSFPVVPPHNSCHSTARMFLEPESNPAVCIIYIKWNCKSLSVKAVQSKPVNITTFLTKTLTSDLSIPRKTKAVNAYSMMPPRAASKTKRRAYQENKRARVHGAAIKTQAVKFSVSQGKAYLSLARARGAEQVGTCHLLHPFTCMLVPLLFPR</sequence>
<feature type="compositionally biased region" description="Basic and acidic residues" evidence="1">
    <location>
        <begin position="1"/>
        <end position="17"/>
    </location>
</feature>
<dbReference type="Proteomes" id="UP000735302">
    <property type="component" value="Unassembled WGS sequence"/>
</dbReference>
<accession>A0AAV3YT61</accession>
<name>A0AAV3YT61_9GAST</name>
<protein>
    <submittedName>
        <fullName evidence="2">Uncharacterized protein</fullName>
    </submittedName>
</protein>
<proteinExistence type="predicted"/>
<feature type="region of interest" description="Disordered" evidence="1">
    <location>
        <begin position="1"/>
        <end position="29"/>
    </location>
</feature>
<gene>
    <name evidence="2" type="ORF">PoB_001210500</name>
</gene>
<organism evidence="2 3">
    <name type="scientific">Plakobranchus ocellatus</name>
    <dbReference type="NCBI Taxonomy" id="259542"/>
    <lineage>
        <taxon>Eukaryota</taxon>
        <taxon>Metazoa</taxon>
        <taxon>Spiralia</taxon>
        <taxon>Lophotrochozoa</taxon>
        <taxon>Mollusca</taxon>
        <taxon>Gastropoda</taxon>
        <taxon>Heterobranchia</taxon>
        <taxon>Euthyneura</taxon>
        <taxon>Panpulmonata</taxon>
        <taxon>Sacoglossa</taxon>
        <taxon>Placobranchoidea</taxon>
        <taxon>Plakobranchidae</taxon>
        <taxon>Plakobranchus</taxon>
    </lineage>
</organism>
<dbReference type="AlphaFoldDB" id="A0AAV3YT61"/>
<evidence type="ECO:0000256" key="1">
    <source>
        <dbReference type="SAM" id="MobiDB-lite"/>
    </source>
</evidence>